<dbReference type="Gene3D" id="3.40.50.1820">
    <property type="entry name" value="alpha/beta hydrolase"/>
    <property type="match status" value="1"/>
</dbReference>
<sequence length="588" mass="61647">MRLVVATAAIWTVLAVLGALMTPPWRSQPYDRHVTPDSPDTSVVSSLTGSGTPVGTYAVRESTVTVPLTDAVSVRAIVREPVGATGDRPAVLFLHGAGTDEAGEAYGDIAPQLASAGIVTMVPDKRTDNYSLTHRDYVAMAHDYEKAFDALRALPGVDAARTGVYAESEGTWISSVMTAERPDVAFTVIASAPVYSGREQLTAAASTYFARTGVPGQIAADIPKVAVLDYSFAHLDYADFDALPNYGRLTQPALVTYGTLDASMPVEQGALEIRDRARDGSGNANVTLRYYPANHQLRVGSELDEPGLPLDGRYVCDVASWIQGAAAGTPADGWSTPMTAGATPDQLFATDEPGDADGSMEPGPLSLRSLAQVAVFMVGGPALLLMAGIAAAIMAFVRMPVRAPGSPAWRRTAASEAVDMRAAARSGPRGTHDMHGLHDLHGLHGLHSLNDPRGLNDRLGVRTGLFGKGAAVRLAALGIATVVALYLTVAYVGLMTMDALQLRSDPPLFDGGWAMMRALSAAVALLWASLLLRLWDGRRADRETADAHAHGLACGFSHGFGGWAIAAVTLTGAALATGALVFCGMFAL</sequence>
<proteinExistence type="predicted"/>
<reference evidence="3 4" key="1">
    <citation type="submission" date="2019-10" db="EMBL/GenBank/DDBJ databases">
        <title>Bifidobacterium from non-human primates.</title>
        <authorList>
            <person name="Modesto M."/>
        </authorList>
    </citation>
    <scope>NUCLEOTIDE SEQUENCE [LARGE SCALE GENOMIC DNA]</scope>
    <source>
        <strain evidence="3 4">TREC</strain>
    </source>
</reference>
<dbReference type="AlphaFoldDB" id="A0A7K3TG88"/>
<keyword evidence="2" id="KW-1133">Transmembrane helix</keyword>
<dbReference type="InterPro" id="IPR029058">
    <property type="entry name" value="AB_hydrolase_fold"/>
</dbReference>
<feature type="region of interest" description="Disordered" evidence="1">
    <location>
        <begin position="27"/>
        <end position="48"/>
    </location>
</feature>
<keyword evidence="2" id="KW-0472">Membrane</keyword>
<feature type="transmembrane region" description="Helical" evidence="2">
    <location>
        <begin position="373"/>
        <end position="397"/>
    </location>
</feature>
<name>A0A7K3TG88_9BIFI</name>
<organism evidence="3 4">
    <name type="scientific">Bifidobacterium avesanii</name>
    <dbReference type="NCBI Taxonomy" id="1798157"/>
    <lineage>
        <taxon>Bacteria</taxon>
        <taxon>Bacillati</taxon>
        <taxon>Actinomycetota</taxon>
        <taxon>Actinomycetes</taxon>
        <taxon>Bifidobacteriales</taxon>
        <taxon>Bifidobacteriaceae</taxon>
        <taxon>Bifidobacterium</taxon>
    </lineage>
</organism>
<evidence type="ECO:0000313" key="4">
    <source>
        <dbReference type="Proteomes" id="UP000469763"/>
    </source>
</evidence>
<dbReference type="PANTHER" id="PTHR43265">
    <property type="entry name" value="ESTERASE ESTD"/>
    <property type="match status" value="1"/>
</dbReference>
<feature type="transmembrane region" description="Helical" evidence="2">
    <location>
        <begin position="563"/>
        <end position="587"/>
    </location>
</feature>
<dbReference type="PANTHER" id="PTHR43265:SF1">
    <property type="entry name" value="ESTERASE ESTD"/>
    <property type="match status" value="1"/>
</dbReference>
<evidence type="ECO:0008006" key="5">
    <source>
        <dbReference type="Google" id="ProtNLM"/>
    </source>
</evidence>
<comment type="caution">
    <text evidence="3">The sequence shown here is derived from an EMBL/GenBank/DDBJ whole genome shotgun (WGS) entry which is preliminary data.</text>
</comment>
<keyword evidence="2" id="KW-0812">Transmembrane</keyword>
<keyword evidence="4" id="KW-1185">Reference proteome</keyword>
<accession>A0A7K3TG88</accession>
<dbReference type="EMBL" id="WHZY01000004">
    <property type="protein sequence ID" value="NEG78072.1"/>
    <property type="molecule type" value="Genomic_DNA"/>
</dbReference>
<dbReference type="SUPFAM" id="SSF53474">
    <property type="entry name" value="alpha/beta-Hydrolases"/>
    <property type="match status" value="1"/>
</dbReference>
<evidence type="ECO:0000313" key="3">
    <source>
        <dbReference type="EMBL" id="NEG78072.1"/>
    </source>
</evidence>
<dbReference type="OrthoDB" id="9765647at2"/>
<protein>
    <recommendedName>
        <fullName evidence="5">Alpha/beta hydrolase</fullName>
    </recommendedName>
</protein>
<feature type="transmembrane region" description="Helical" evidence="2">
    <location>
        <begin position="474"/>
        <end position="494"/>
    </location>
</feature>
<dbReference type="GO" id="GO:0052689">
    <property type="term" value="F:carboxylic ester hydrolase activity"/>
    <property type="evidence" value="ECO:0007669"/>
    <property type="project" value="TreeGrafter"/>
</dbReference>
<evidence type="ECO:0000256" key="1">
    <source>
        <dbReference type="SAM" id="MobiDB-lite"/>
    </source>
</evidence>
<gene>
    <name evidence="3" type="ORF">GFD22_03620</name>
</gene>
<evidence type="ECO:0000256" key="2">
    <source>
        <dbReference type="SAM" id="Phobius"/>
    </source>
</evidence>
<dbReference type="Proteomes" id="UP000469763">
    <property type="component" value="Unassembled WGS sequence"/>
</dbReference>
<dbReference type="RefSeq" id="WP_152349670.1">
    <property type="nucleotide sequence ID" value="NZ_WBSN01000002.1"/>
</dbReference>
<feature type="transmembrane region" description="Helical" evidence="2">
    <location>
        <begin position="514"/>
        <end position="532"/>
    </location>
</feature>
<dbReference type="InterPro" id="IPR053145">
    <property type="entry name" value="AB_hydrolase_Est10"/>
</dbReference>